<gene>
    <name evidence="5" type="primary">106088804</name>
</gene>
<dbReference type="CDD" id="cd01817">
    <property type="entry name" value="RBD1_RGS12_like"/>
    <property type="match status" value="1"/>
</dbReference>
<evidence type="ECO:0000313" key="6">
    <source>
        <dbReference type="Proteomes" id="UP000095300"/>
    </source>
</evidence>
<evidence type="ECO:0000259" key="3">
    <source>
        <dbReference type="PROSITE" id="PS50132"/>
    </source>
</evidence>
<proteinExistence type="predicted"/>
<dbReference type="Proteomes" id="UP000095300">
    <property type="component" value="Unassembled WGS sequence"/>
</dbReference>
<dbReference type="OrthoDB" id="196547at2759"/>
<feature type="compositionally biased region" description="Pro residues" evidence="2">
    <location>
        <begin position="742"/>
        <end position="751"/>
    </location>
</feature>
<dbReference type="GO" id="GO:0005737">
    <property type="term" value="C:cytoplasm"/>
    <property type="evidence" value="ECO:0007669"/>
    <property type="project" value="TreeGrafter"/>
</dbReference>
<dbReference type="InterPro" id="IPR024066">
    <property type="entry name" value="RGS_subdom1/3"/>
</dbReference>
<dbReference type="GO" id="GO:0005096">
    <property type="term" value="F:GTPase activator activity"/>
    <property type="evidence" value="ECO:0007669"/>
    <property type="project" value="UniProtKB-KW"/>
</dbReference>
<dbReference type="InterPro" id="IPR036305">
    <property type="entry name" value="RGS_sf"/>
</dbReference>
<accession>A0A1I8NMK1</accession>
<feature type="domain" description="RBD" evidence="4">
    <location>
        <begin position="400"/>
        <end position="470"/>
    </location>
</feature>
<dbReference type="CDD" id="cd17067">
    <property type="entry name" value="RBD2_RGS12_like"/>
    <property type="match status" value="1"/>
</dbReference>
<dbReference type="SMART" id="SM00315">
    <property type="entry name" value="RGS"/>
    <property type="match status" value="1"/>
</dbReference>
<dbReference type="GO" id="GO:0007165">
    <property type="term" value="P:signal transduction"/>
    <property type="evidence" value="ECO:0007669"/>
    <property type="project" value="InterPro"/>
</dbReference>
<dbReference type="Gene3D" id="3.10.20.90">
    <property type="entry name" value="Phosphatidylinositol 3-kinase Catalytic Subunit, Chain A, domain 1"/>
    <property type="match status" value="2"/>
</dbReference>
<evidence type="ECO:0000259" key="4">
    <source>
        <dbReference type="PROSITE" id="PS50898"/>
    </source>
</evidence>
<dbReference type="InterPro" id="IPR044926">
    <property type="entry name" value="RGS_subdomain_2"/>
</dbReference>
<dbReference type="Gene3D" id="1.10.196.10">
    <property type="match status" value="1"/>
</dbReference>
<name>A0A1I8NMK1_STOCA</name>
<dbReference type="InterPro" id="IPR003116">
    <property type="entry name" value="RBD_dom"/>
</dbReference>
<evidence type="ECO:0000256" key="2">
    <source>
        <dbReference type="SAM" id="MobiDB-lite"/>
    </source>
</evidence>
<dbReference type="GO" id="GO:0008277">
    <property type="term" value="P:regulation of G protein-coupled receptor signaling pathway"/>
    <property type="evidence" value="ECO:0007669"/>
    <property type="project" value="TreeGrafter"/>
</dbReference>
<protein>
    <recommendedName>
        <fullName evidence="7">Regulator of G-protein signaling loco</fullName>
    </recommendedName>
</protein>
<reference evidence="5" key="1">
    <citation type="submission" date="2020-05" db="UniProtKB">
        <authorList>
            <consortium name="EnsemblMetazoa"/>
        </authorList>
    </citation>
    <scope>IDENTIFICATION</scope>
    <source>
        <strain evidence="5">USDA</strain>
    </source>
</reference>
<dbReference type="InterPro" id="IPR046995">
    <property type="entry name" value="RGS10/12/14-like"/>
</dbReference>
<dbReference type="STRING" id="35570.A0A1I8NMK1"/>
<dbReference type="SMART" id="SM00455">
    <property type="entry name" value="RBD"/>
    <property type="match status" value="2"/>
</dbReference>
<dbReference type="InterPro" id="IPR029071">
    <property type="entry name" value="Ubiquitin-like_domsf"/>
</dbReference>
<feature type="compositionally biased region" description="Basic and acidic residues" evidence="2">
    <location>
        <begin position="268"/>
        <end position="282"/>
    </location>
</feature>
<feature type="compositionally biased region" description="Polar residues" evidence="2">
    <location>
        <begin position="684"/>
        <end position="717"/>
    </location>
</feature>
<dbReference type="GO" id="GO:0005634">
    <property type="term" value="C:nucleus"/>
    <property type="evidence" value="ECO:0007669"/>
    <property type="project" value="TreeGrafter"/>
</dbReference>
<dbReference type="PRINTS" id="PR01301">
    <property type="entry name" value="RGSPROTEIN"/>
</dbReference>
<evidence type="ECO:0000256" key="1">
    <source>
        <dbReference type="ARBA" id="ARBA00022468"/>
    </source>
</evidence>
<dbReference type="Pfam" id="PF02196">
    <property type="entry name" value="RBD"/>
    <property type="match status" value="1"/>
</dbReference>
<feature type="region of interest" description="Disordered" evidence="2">
    <location>
        <begin position="242"/>
        <end position="293"/>
    </location>
</feature>
<dbReference type="GO" id="GO:0005886">
    <property type="term" value="C:plasma membrane"/>
    <property type="evidence" value="ECO:0007669"/>
    <property type="project" value="TreeGrafter"/>
</dbReference>
<feature type="domain" description="RBD" evidence="4">
    <location>
        <begin position="329"/>
        <end position="399"/>
    </location>
</feature>
<dbReference type="Pfam" id="PF00615">
    <property type="entry name" value="RGS"/>
    <property type="match status" value="1"/>
</dbReference>
<keyword evidence="6" id="KW-1185">Reference proteome</keyword>
<dbReference type="EnsemblMetazoa" id="SCAU000351-RA">
    <property type="protein sequence ID" value="SCAU000351-PA"/>
    <property type="gene ID" value="SCAU000351"/>
</dbReference>
<dbReference type="Gene3D" id="1.10.167.10">
    <property type="entry name" value="Regulator of G-protein Signalling 4, domain 2"/>
    <property type="match status" value="1"/>
</dbReference>
<dbReference type="SUPFAM" id="SSF48097">
    <property type="entry name" value="Regulator of G-protein signaling, RGS"/>
    <property type="match status" value="1"/>
</dbReference>
<feature type="compositionally biased region" description="Basic residues" evidence="2">
    <location>
        <begin position="255"/>
        <end position="267"/>
    </location>
</feature>
<sequence length="766" mass="85886">MMSMTRIFSNSTSSFRRVWEQSSLRSPRSDKYTSKHCGKQCSTSMIASENDVFLAATGKDATSTKRHQLLPMRNTHSEKMTPPTKTPRVSAWAISFEHLLEDTAGLATFAAFLKMEFSAENIYFWTSCERYKNTENLLDRQIQAKHIYGQYLSSNSSEPVNLDSQTRNLSEEALQQADKDLLVKAQKQIFHLMKFDSYQRFIRSELYKNCLNAEEKNLTLPYGDDNLDDMLKTNFSQCASPKLKKSASNAEDRRRKILLPWHRKTRSKSRDRMDVACDESHETSNGSSPALNTLVVPSTKMTSAKSTESCDTQRSSLPSSLKSINSTCSLCRVKFSDDATTIVQIKPNETVGQLVERLLEKRGLRYRLYEVLLKSHNKSIDPQTSSQTIAGEEVEIEQRVTFKLYLPDPKAISVKSKPKKYLHEVVMPILQKYNYDMDSVDVLRGDTMETLDLAKLVTTVDDQRLYVVLRPTTLMHSASNKKLKNGAADYQNDSISLHYIKSKELASEFIARNSKSNIKSSSVGSSSEGNLIEATNIIFENIIKEKTQPGKQSQSIDQYSLKSDEFGSEISVYYDTLNNSKGSSTNLRPRIKTAIKPHSSEGNIAAGDFNKPIIAKLKAGVKLQVTERVAEKQDELLISLKSRLDNPPSSVMNANELLDNARNKDNQNDTALVLRHIRSTLSPINKTYSPTSLNHESVPSPTLDKPSSLTNRTSLIRNSLLSNSEETSNHSETDETSAACKGPPPLPPKPKVLPTKPSNWGATNSD</sequence>
<dbReference type="SUPFAM" id="SSF54236">
    <property type="entry name" value="Ubiquitin-like"/>
    <property type="match status" value="2"/>
</dbReference>
<feature type="compositionally biased region" description="Polar residues" evidence="2">
    <location>
        <begin position="283"/>
        <end position="293"/>
    </location>
</feature>
<evidence type="ECO:0000313" key="5">
    <source>
        <dbReference type="EnsemblMetazoa" id="SCAU000351-PA"/>
    </source>
</evidence>
<dbReference type="VEuPathDB" id="VectorBase:SCAU000351"/>
<dbReference type="PANTHER" id="PTHR45945:SF3">
    <property type="entry name" value="REGULATOR OF G-PROTEIN SIGNALING LOCO"/>
    <property type="match status" value="1"/>
</dbReference>
<feature type="region of interest" description="Disordered" evidence="2">
    <location>
        <begin position="684"/>
        <end position="766"/>
    </location>
</feature>
<evidence type="ECO:0008006" key="7">
    <source>
        <dbReference type="Google" id="ProtNLM"/>
    </source>
</evidence>
<dbReference type="InterPro" id="IPR016137">
    <property type="entry name" value="RGS"/>
</dbReference>
<dbReference type="PROSITE" id="PS50898">
    <property type="entry name" value="RBD"/>
    <property type="match status" value="2"/>
</dbReference>
<keyword evidence="1" id="KW-0343">GTPase activation</keyword>
<dbReference type="PANTHER" id="PTHR45945">
    <property type="entry name" value="REGULATOR OF G-PROTEIN SIGNALING LOCO"/>
    <property type="match status" value="1"/>
</dbReference>
<feature type="domain" description="RGS" evidence="3">
    <location>
        <begin position="95"/>
        <end position="211"/>
    </location>
</feature>
<dbReference type="KEGG" id="scac:106088804"/>
<dbReference type="FunFam" id="1.10.167.10:FF:000001">
    <property type="entry name" value="Putative regulator of g-protein signaling 12"/>
    <property type="match status" value="1"/>
</dbReference>
<dbReference type="PROSITE" id="PS50132">
    <property type="entry name" value="RGS"/>
    <property type="match status" value="1"/>
</dbReference>
<organism evidence="5 6">
    <name type="scientific">Stomoxys calcitrans</name>
    <name type="common">Stable fly</name>
    <name type="synonym">Conops calcitrans</name>
    <dbReference type="NCBI Taxonomy" id="35570"/>
    <lineage>
        <taxon>Eukaryota</taxon>
        <taxon>Metazoa</taxon>
        <taxon>Ecdysozoa</taxon>
        <taxon>Arthropoda</taxon>
        <taxon>Hexapoda</taxon>
        <taxon>Insecta</taxon>
        <taxon>Pterygota</taxon>
        <taxon>Neoptera</taxon>
        <taxon>Endopterygota</taxon>
        <taxon>Diptera</taxon>
        <taxon>Brachycera</taxon>
        <taxon>Muscomorpha</taxon>
        <taxon>Muscoidea</taxon>
        <taxon>Muscidae</taxon>
        <taxon>Stomoxys</taxon>
    </lineage>
</organism>
<dbReference type="AlphaFoldDB" id="A0A1I8NMK1"/>